<proteinExistence type="predicted"/>
<dbReference type="Proteomes" id="UP001592531">
    <property type="component" value="Unassembled WGS sequence"/>
</dbReference>
<dbReference type="SUPFAM" id="SSF52833">
    <property type="entry name" value="Thioredoxin-like"/>
    <property type="match status" value="1"/>
</dbReference>
<evidence type="ECO:0000256" key="1">
    <source>
        <dbReference type="SAM" id="Phobius"/>
    </source>
</evidence>
<comment type="caution">
    <text evidence="3">The sequence shown here is derived from an EMBL/GenBank/DDBJ whole genome shotgun (WGS) entry which is preliminary data.</text>
</comment>
<keyword evidence="4" id="KW-1185">Reference proteome</keyword>
<dbReference type="InterPro" id="IPR051548">
    <property type="entry name" value="Grx-like_ET"/>
</dbReference>
<sequence length="145" mass="15971">MIRVWVPSALVLLAGSIVAAWLISSGHVGTGAVLLAVYLALAAAVSPLIFPRSVDNAEARRRAEADGRPIVFWRPGCTYCMRLRMRLGRDARRAHWVNIWRDAAAAETVRQVNDGNETVPTVVLAGRPHTNPDPAWLREQLRSLV</sequence>
<dbReference type="RefSeq" id="WP_380534200.1">
    <property type="nucleotide sequence ID" value="NZ_JBHFAB010000005.1"/>
</dbReference>
<feature type="transmembrane region" description="Helical" evidence="1">
    <location>
        <begin position="29"/>
        <end position="50"/>
    </location>
</feature>
<organism evidence="3 4">
    <name type="scientific">Streptacidiphilus cavernicola</name>
    <dbReference type="NCBI Taxonomy" id="3342716"/>
    <lineage>
        <taxon>Bacteria</taxon>
        <taxon>Bacillati</taxon>
        <taxon>Actinomycetota</taxon>
        <taxon>Actinomycetes</taxon>
        <taxon>Kitasatosporales</taxon>
        <taxon>Streptomycetaceae</taxon>
        <taxon>Streptacidiphilus</taxon>
    </lineage>
</organism>
<dbReference type="PANTHER" id="PTHR34386:SF1">
    <property type="entry name" value="GLUTAREDOXIN-LIKE PROTEIN NRDH"/>
    <property type="match status" value="1"/>
</dbReference>
<evidence type="ECO:0000313" key="3">
    <source>
        <dbReference type="EMBL" id="MFC1416718.1"/>
    </source>
</evidence>
<gene>
    <name evidence="3" type="ORF">ACEZDE_08690</name>
</gene>
<evidence type="ECO:0000259" key="2">
    <source>
        <dbReference type="Pfam" id="PF00462"/>
    </source>
</evidence>
<keyword evidence="1" id="KW-0812">Transmembrane</keyword>
<dbReference type="EMBL" id="JBHFAB010000005">
    <property type="protein sequence ID" value="MFC1416718.1"/>
    <property type="molecule type" value="Genomic_DNA"/>
</dbReference>
<feature type="domain" description="Glutaredoxin" evidence="2">
    <location>
        <begin position="71"/>
        <end position="127"/>
    </location>
</feature>
<keyword evidence="1" id="KW-1133">Transmembrane helix</keyword>
<evidence type="ECO:0000313" key="4">
    <source>
        <dbReference type="Proteomes" id="UP001592531"/>
    </source>
</evidence>
<reference evidence="3 4" key="1">
    <citation type="submission" date="2024-09" db="EMBL/GenBank/DDBJ databases">
        <authorList>
            <person name="Lee S.D."/>
        </authorList>
    </citation>
    <scope>NUCLEOTIDE SEQUENCE [LARGE SCALE GENOMIC DNA]</scope>
    <source>
        <strain evidence="3 4">N8-3</strain>
    </source>
</reference>
<dbReference type="InterPro" id="IPR036249">
    <property type="entry name" value="Thioredoxin-like_sf"/>
</dbReference>
<protein>
    <submittedName>
        <fullName evidence="3">Glutaredoxin domain-containing protein</fullName>
    </submittedName>
</protein>
<dbReference type="Gene3D" id="3.40.30.10">
    <property type="entry name" value="Glutaredoxin"/>
    <property type="match status" value="1"/>
</dbReference>
<dbReference type="Pfam" id="PF00462">
    <property type="entry name" value="Glutaredoxin"/>
    <property type="match status" value="1"/>
</dbReference>
<dbReference type="PANTHER" id="PTHR34386">
    <property type="entry name" value="GLUTAREDOXIN"/>
    <property type="match status" value="1"/>
</dbReference>
<keyword evidence="1" id="KW-0472">Membrane</keyword>
<accession>A0ABV6VSL8</accession>
<name>A0ABV6VSL8_9ACTN</name>
<dbReference type="InterPro" id="IPR002109">
    <property type="entry name" value="Glutaredoxin"/>
</dbReference>